<dbReference type="InterPro" id="IPR019084">
    <property type="entry name" value="STM1-like_N"/>
</dbReference>
<evidence type="ECO:0000313" key="6">
    <source>
        <dbReference type="Proteomes" id="UP000288805"/>
    </source>
</evidence>
<feature type="domain" description="STM1-like N-terminal" evidence="4">
    <location>
        <begin position="1"/>
        <end position="62"/>
    </location>
</feature>
<gene>
    <name evidence="5" type="ORF">CK203_076831</name>
</gene>
<feature type="region of interest" description="Disordered" evidence="3">
    <location>
        <begin position="1"/>
        <end position="20"/>
    </location>
</feature>
<evidence type="ECO:0000256" key="2">
    <source>
        <dbReference type="ARBA" id="ARBA00022490"/>
    </source>
</evidence>
<feature type="compositionally biased region" description="Low complexity" evidence="3">
    <location>
        <begin position="42"/>
        <end position="54"/>
    </location>
</feature>
<comment type="caution">
    <text evidence="5">The sequence shown here is derived from an EMBL/GenBank/DDBJ whole genome shotgun (WGS) entry which is preliminary data.</text>
</comment>
<name>A0A438ESN3_VITVI</name>
<evidence type="ECO:0000256" key="1">
    <source>
        <dbReference type="ARBA" id="ARBA00004496"/>
    </source>
</evidence>
<dbReference type="Proteomes" id="UP000288805">
    <property type="component" value="Unassembled WGS sequence"/>
</dbReference>
<reference evidence="5 6" key="1">
    <citation type="journal article" date="2018" name="PLoS Genet.">
        <title>Population sequencing reveals clonal diversity and ancestral inbreeding in the grapevine cultivar Chardonnay.</title>
        <authorList>
            <person name="Roach M.J."/>
            <person name="Johnson D.L."/>
            <person name="Bohlmann J."/>
            <person name="van Vuuren H.J."/>
            <person name="Jones S.J."/>
            <person name="Pretorius I.S."/>
            <person name="Schmidt S.A."/>
            <person name="Borneman A.R."/>
        </authorList>
    </citation>
    <scope>NUCLEOTIDE SEQUENCE [LARGE SCALE GENOMIC DNA]</scope>
    <source>
        <strain evidence="6">cv. Chardonnay</strain>
        <tissue evidence="5">Leaf</tissue>
    </source>
</reference>
<proteinExistence type="predicted"/>
<dbReference type="AlphaFoldDB" id="A0A438ESN3"/>
<keyword evidence="2" id="KW-0963">Cytoplasm</keyword>
<organism evidence="5 6">
    <name type="scientific">Vitis vinifera</name>
    <name type="common">Grape</name>
    <dbReference type="NCBI Taxonomy" id="29760"/>
    <lineage>
        <taxon>Eukaryota</taxon>
        <taxon>Viridiplantae</taxon>
        <taxon>Streptophyta</taxon>
        <taxon>Embryophyta</taxon>
        <taxon>Tracheophyta</taxon>
        <taxon>Spermatophyta</taxon>
        <taxon>Magnoliopsida</taxon>
        <taxon>eudicotyledons</taxon>
        <taxon>Gunneridae</taxon>
        <taxon>Pentapetalae</taxon>
        <taxon>rosids</taxon>
        <taxon>Vitales</taxon>
        <taxon>Vitaceae</taxon>
        <taxon>Viteae</taxon>
        <taxon>Vitis</taxon>
    </lineage>
</organism>
<dbReference type="Pfam" id="PF09598">
    <property type="entry name" value="Stm1_N"/>
    <property type="match status" value="1"/>
</dbReference>
<sequence length="132" mass="14190">MATTNPFDLLGDDDNDDPSQLASHLLKLAPAKKSSAPPPQAAPAQQAKPAKLPSKPLPPAQAGKGMILNLVVVVGLVSKEGLISADDTWCRLSTICLPLRIVALELIFRSFNGVLYCVWVWNLLCVKLEYLG</sequence>
<feature type="region of interest" description="Disordered" evidence="3">
    <location>
        <begin position="30"/>
        <end position="58"/>
    </location>
</feature>
<dbReference type="EMBL" id="QGNW01001192">
    <property type="protein sequence ID" value="RVW50756.1"/>
    <property type="molecule type" value="Genomic_DNA"/>
</dbReference>
<evidence type="ECO:0000256" key="3">
    <source>
        <dbReference type="SAM" id="MobiDB-lite"/>
    </source>
</evidence>
<evidence type="ECO:0000259" key="4">
    <source>
        <dbReference type="Pfam" id="PF09598"/>
    </source>
</evidence>
<evidence type="ECO:0000313" key="5">
    <source>
        <dbReference type="EMBL" id="RVW50756.1"/>
    </source>
</evidence>
<accession>A0A438ESN3</accession>
<comment type="subcellular location">
    <subcellularLocation>
        <location evidence="1">Cytoplasm</location>
    </subcellularLocation>
</comment>
<protein>
    <recommendedName>
        <fullName evidence="4">STM1-like N-terminal domain-containing protein</fullName>
    </recommendedName>
</protein>
<dbReference type="GO" id="GO:0005737">
    <property type="term" value="C:cytoplasm"/>
    <property type="evidence" value="ECO:0007669"/>
    <property type="project" value="UniProtKB-SubCell"/>
</dbReference>